<dbReference type="Pfam" id="PF22479">
    <property type="entry name" value="Pam3_gp18"/>
    <property type="match status" value="1"/>
</dbReference>
<reference evidence="2" key="1">
    <citation type="submission" date="2022-07" db="EMBL/GenBank/DDBJ databases">
        <title>Bombella genomes.</title>
        <authorList>
            <person name="Harer L."/>
            <person name="Styblova S."/>
            <person name="Ehrmann M."/>
        </authorList>
    </citation>
    <scope>NUCLEOTIDE SEQUENCE</scope>
    <source>
        <strain evidence="2">TMW 2.2559</strain>
    </source>
</reference>
<dbReference type="Proteomes" id="UP001165633">
    <property type="component" value="Unassembled WGS sequence"/>
</dbReference>
<gene>
    <name evidence="2" type="ORF">NQF87_08540</name>
</gene>
<feature type="domain" description="Cyanophage baseplate Pam3 plug gp18" evidence="1">
    <location>
        <begin position="3"/>
        <end position="96"/>
    </location>
</feature>
<dbReference type="RefSeq" id="WP_266127992.1">
    <property type="nucleotide sequence ID" value="NZ_JANIDV010000009.1"/>
</dbReference>
<comment type="caution">
    <text evidence="2">The sequence shown here is derived from an EMBL/GenBank/DDBJ whole genome shotgun (WGS) entry which is preliminary data.</text>
</comment>
<dbReference type="EMBL" id="JANIDV010000009">
    <property type="protein sequence ID" value="MCX5617014.1"/>
    <property type="molecule type" value="Genomic_DNA"/>
</dbReference>
<dbReference type="InterPro" id="IPR054252">
    <property type="entry name" value="Pam3_gp18"/>
</dbReference>
<accession>A0ABT3WFA1</accession>
<sequence>MIYSIPLQPVPAQSVTCALSGRQISLWLRQLSTGVYLDVRMNGQPLIMGALCLNGVDLIRNAASLLPGKLYFTDTQGNEDPYYDGVGERFILNYDDGAA</sequence>
<evidence type="ECO:0000313" key="3">
    <source>
        <dbReference type="Proteomes" id="UP001165633"/>
    </source>
</evidence>
<keyword evidence="3" id="KW-1185">Reference proteome</keyword>
<proteinExistence type="predicted"/>
<protein>
    <recommendedName>
        <fullName evidence="1">Cyanophage baseplate Pam3 plug gp18 domain-containing protein</fullName>
    </recommendedName>
</protein>
<organism evidence="2 3">
    <name type="scientific">Bombella dulcis</name>
    <dbReference type="NCBI Taxonomy" id="2967339"/>
    <lineage>
        <taxon>Bacteria</taxon>
        <taxon>Pseudomonadati</taxon>
        <taxon>Pseudomonadota</taxon>
        <taxon>Alphaproteobacteria</taxon>
        <taxon>Acetobacterales</taxon>
        <taxon>Acetobacteraceae</taxon>
        <taxon>Bombella</taxon>
    </lineage>
</organism>
<evidence type="ECO:0000259" key="1">
    <source>
        <dbReference type="Pfam" id="PF22479"/>
    </source>
</evidence>
<evidence type="ECO:0000313" key="2">
    <source>
        <dbReference type="EMBL" id="MCX5617014.1"/>
    </source>
</evidence>
<name>A0ABT3WFA1_9PROT</name>